<evidence type="ECO:0000256" key="4">
    <source>
        <dbReference type="ARBA" id="ARBA00022597"/>
    </source>
</evidence>
<keyword evidence="10" id="KW-1185">Reference proteome</keyword>
<evidence type="ECO:0000256" key="3">
    <source>
        <dbReference type="ARBA" id="ARBA00022490"/>
    </source>
</evidence>
<dbReference type="InterPro" id="IPR036662">
    <property type="entry name" value="PTS_EIIA_man-typ_sf"/>
</dbReference>
<evidence type="ECO:0000259" key="8">
    <source>
        <dbReference type="PROSITE" id="PS51096"/>
    </source>
</evidence>
<keyword evidence="7" id="KW-0418">Kinase</keyword>
<keyword evidence="5" id="KW-0808">Transferase</keyword>
<name>A0ABW8T1L0_9CLOT</name>
<comment type="caution">
    <text evidence="9">The sequence shown here is derived from an EMBL/GenBank/DDBJ whole genome shotgun (WGS) entry which is preliminary data.</text>
</comment>
<dbReference type="Pfam" id="PF03610">
    <property type="entry name" value="EIIA-man"/>
    <property type="match status" value="1"/>
</dbReference>
<dbReference type="SUPFAM" id="SSF53062">
    <property type="entry name" value="PTS system fructose IIA component-like"/>
    <property type="match status" value="1"/>
</dbReference>
<gene>
    <name evidence="9" type="ORF">ACJDUG_04870</name>
</gene>
<dbReference type="InterPro" id="IPR004701">
    <property type="entry name" value="PTS_EIIA_man-typ"/>
</dbReference>
<evidence type="ECO:0000256" key="5">
    <source>
        <dbReference type="ARBA" id="ARBA00022679"/>
    </source>
</evidence>
<evidence type="ECO:0000313" key="10">
    <source>
        <dbReference type="Proteomes" id="UP001623591"/>
    </source>
</evidence>
<dbReference type="EMBL" id="JBJHZZ010000002">
    <property type="protein sequence ID" value="MFL0246312.1"/>
    <property type="molecule type" value="Genomic_DNA"/>
</dbReference>
<evidence type="ECO:0000256" key="6">
    <source>
        <dbReference type="ARBA" id="ARBA00022683"/>
    </source>
</evidence>
<dbReference type="PANTHER" id="PTHR33799:SF1">
    <property type="entry name" value="PTS SYSTEM MANNOSE-SPECIFIC EIIAB COMPONENT-RELATED"/>
    <property type="match status" value="1"/>
</dbReference>
<protein>
    <submittedName>
        <fullName evidence="9">PTS sugar transporter subunit IIA</fullName>
    </submittedName>
</protein>
<dbReference type="InterPro" id="IPR051471">
    <property type="entry name" value="Bacterial_PTS_sugar_comp"/>
</dbReference>
<dbReference type="RefSeq" id="WP_406768785.1">
    <property type="nucleotide sequence ID" value="NZ_JBJHZZ010000002.1"/>
</dbReference>
<dbReference type="CDD" id="cd00006">
    <property type="entry name" value="PTS_IIA_man"/>
    <property type="match status" value="1"/>
</dbReference>
<evidence type="ECO:0000256" key="2">
    <source>
        <dbReference type="ARBA" id="ARBA00022448"/>
    </source>
</evidence>
<comment type="subcellular location">
    <subcellularLocation>
        <location evidence="1">Cytoplasm</location>
    </subcellularLocation>
</comment>
<keyword evidence="4 9" id="KW-0762">Sugar transport</keyword>
<dbReference type="PANTHER" id="PTHR33799">
    <property type="entry name" value="PTS PERMEASE-RELATED-RELATED"/>
    <property type="match status" value="1"/>
</dbReference>
<accession>A0ABW8T1L0</accession>
<evidence type="ECO:0000256" key="7">
    <source>
        <dbReference type="ARBA" id="ARBA00022777"/>
    </source>
</evidence>
<sequence>MKKKAGLIITHGLFGKELLNSVEMIMGEQEDVKALGLSLGDSVDELRAAAENIILENQKADMDTILLVDILGGSPSNVALYMLKKYNNIKLITGVNMLVLIEFLQSRESNELDDLMNLMITSGTDGIKKFENNMEGK</sequence>
<keyword evidence="2" id="KW-0813">Transport</keyword>
<reference evidence="9 10" key="1">
    <citation type="submission" date="2024-11" db="EMBL/GenBank/DDBJ databases">
        <authorList>
            <person name="Heng Y.C."/>
            <person name="Lim A.C.H."/>
            <person name="Lee J.K.Y."/>
            <person name="Kittelmann S."/>
        </authorList>
    </citation>
    <scope>NUCLEOTIDE SEQUENCE [LARGE SCALE GENOMIC DNA]</scope>
    <source>
        <strain evidence="9 10">WILCCON 0185</strain>
    </source>
</reference>
<dbReference type="PROSITE" id="PS51096">
    <property type="entry name" value="PTS_EIIA_TYPE_4"/>
    <property type="match status" value="1"/>
</dbReference>
<evidence type="ECO:0000313" key="9">
    <source>
        <dbReference type="EMBL" id="MFL0246312.1"/>
    </source>
</evidence>
<dbReference type="Proteomes" id="UP001623591">
    <property type="component" value="Unassembled WGS sequence"/>
</dbReference>
<dbReference type="InterPro" id="IPR033887">
    <property type="entry name" value="PTS_IIA_man"/>
</dbReference>
<evidence type="ECO:0000256" key="1">
    <source>
        <dbReference type="ARBA" id="ARBA00004496"/>
    </source>
</evidence>
<dbReference type="Gene3D" id="3.40.50.510">
    <property type="entry name" value="Phosphotransferase system, mannose-type IIA component"/>
    <property type="match status" value="1"/>
</dbReference>
<keyword evidence="3" id="KW-0963">Cytoplasm</keyword>
<keyword evidence="6" id="KW-0598">Phosphotransferase system</keyword>
<organism evidence="9 10">
    <name type="scientific">Candidatus Clostridium stratigraminis</name>
    <dbReference type="NCBI Taxonomy" id="3381661"/>
    <lineage>
        <taxon>Bacteria</taxon>
        <taxon>Bacillati</taxon>
        <taxon>Bacillota</taxon>
        <taxon>Clostridia</taxon>
        <taxon>Eubacteriales</taxon>
        <taxon>Clostridiaceae</taxon>
        <taxon>Clostridium</taxon>
    </lineage>
</organism>
<proteinExistence type="predicted"/>
<feature type="domain" description="PTS EIIA type-4" evidence="8">
    <location>
        <begin position="3"/>
        <end position="127"/>
    </location>
</feature>